<dbReference type="GeneID" id="71992380"/>
<dbReference type="OMA" id="FRICAAH"/>
<accession>A0A9Q8PIP1</accession>
<sequence>MDYFHTIRRFFQRKRPPIAPLAKNKQKSKPSASQANKIAASKTPRTLAELRSDQTFSYKIKVLVHDFLNLAKDDAAKKRLNETLDVHYISTPYFTPDEATLIKAATVKKEDGTNCTIEELISTHFENFLEKRRASGDARPCGPHDMAPVYLSCFGIDKGEFEDEKFLSRLRRSGLSC</sequence>
<evidence type="ECO:0000313" key="2">
    <source>
        <dbReference type="EMBL" id="UJO23132.1"/>
    </source>
</evidence>
<feature type="region of interest" description="Disordered" evidence="1">
    <location>
        <begin position="21"/>
        <end position="44"/>
    </location>
</feature>
<dbReference type="RefSeq" id="XP_047767498.1">
    <property type="nucleotide sequence ID" value="XM_047911650.1"/>
</dbReference>
<keyword evidence="3" id="KW-1185">Reference proteome</keyword>
<dbReference type="Proteomes" id="UP000756132">
    <property type="component" value="Chromosome 10"/>
</dbReference>
<organism evidence="2 3">
    <name type="scientific">Passalora fulva</name>
    <name type="common">Tomato leaf mold</name>
    <name type="synonym">Cladosporium fulvum</name>
    <dbReference type="NCBI Taxonomy" id="5499"/>
    <lineage>
        <taxon>Eukaryota</taxon>
        <taxon>Fungi</taxon>
        <taxon>Dikarya</taxon>
        <taxon>Ascomycota</taxon>
        <taxon>Pezizomycotina</taxon>
        <taxon>Dothideomycetes</taxon>
        <taxon>Dothideomycetidae</taxon>
        <taxon>Mycosphaerellales</taxon>
        <taxon>Mycosphaerellaceae</taxon>
        <taxon>Fulvia</taxon>
    </lineage>
</organism>
<evidence type="ECO:0000313" key="3">
    <source>
        <dbReference type="Proteomes" id="UP000756132"/>
    </source>
</evidence>
<dbReference type="KEGG" id="ffu:CLAFUR5_12502"/>
<dbReference type="EMBL" id="CP090172">
    <property type="protein sequence ID" value="UJO23132.1"/>
    <property type="molecule type" value="Genomic_DNA"/>
</dbReference>
<reference evidence="2" key="2">
    <citation type="journal article" date="2022" name="Microb. Genom.">
        <title>A chromosome-scale genome assembly of the tomato pathogen Cladosporium fulvum reveals a compartmentalized genome architecture and the presence of a dispensable chromosome.</title>
        <authorList>
            <person name="Zaccaron A.Z."/>
            <person name="Chen L.H."/>
            <person name="Samaras A."/>
            <person name="Stergiopoulos I."/>
        </authorList>
    </citation>
    <scope>NUCLEOTIDE SEQUENCE</scope>
    <source>
        <strain evidence="2">Race5_Kim</strain>
    </source>
</reference>
<dbReference type="AlphaFoldDB" id="A0A9Q8PIP1"/>
<dbReference type="OrthoDB" id="2740448at2759"/>
<name>A0A9Q8PIP1_PASFU</name>
<proteinExistence type="predicted"/>
<reference evidence="2" key="1">
    <citation type="submission" date="2021-12" db="EMBL/GenBank/DDBJ databases">
        <authorList>
            <person name="Zaccaron A."/>
            <person name="Stergiopoulos I."/>
        </authorList>
    </citation>
    <scope>NUCLEOTIDE SEQUENCE</scope>
    <source>
        <strain evidence="2">Race5_Kim</strain>
    </source>
</reference>
<protein>
    <submittedName>
        <fullName evidence="2">Uncharacterized protein</fullName>
    </submittedName>
</protein>
<gene>
    <name evidence="2" type="ORF">CLAFUR5_12502</name>
</gene>
<evidence type="ECO:0000256" key="1">
    <source>
        <dbReference type="SAM" id="MobiDB-lite"/>
    </source>
</evidence>